<accession>A0A6A5R3L7</accession>
<proteinExistence type="predicted"/>
<gene>
    <name evidence="1" type="ORF">BDU57DRAFT_68878</name>
</gene>
<reference evidence="1" key="1">
    <citation type="journal article" date="2020" name="Stud. Mycol.">
        <title>101 Dothideomycetes genomes: a test case for predicting lifestyles and emergence of pathogens.</title>
        <authorList>
            <person name="Haridas S."/>
            <person name="Albert R."/>
            <person name="Binder M."/>
            <person name="Bloem J."/>
            <person name="Labutti K."/>
            <person name="Salamov A."/>
            <person name="Andreopoulos B."/>
            <person name="Baker S."/>
            <person name="Barry K."/>
            <person name="Bills G."/>
            <person name="Bluhm B."/>
            <person name="Cannon C."/>
            <person name="Castanera R."/>
            <person name="Culley D."/>
            <person name="Daum C."/>
            <person name="Ezra D."/>
            <person name="Gonzalez J."/>
            <person name="Henrissat B."/>
            <person name="Kuo A."/>
            <person name="Liang C."/>
            <person name="Lipzen A."/>
            <person name="Lutzoni F."/>
            <person name="Magnuson J."/>
            <person name="Mondo S."/>
            <person name="Nolan M."/>
            <person name="Ohm R."/>
            <person name="Pangilinan J."/>
            <person name="Park H.-J."/>
            <person name="Ramirez L."/>
            <person name="Alfaro M."/>
            <person name="Sun H."/>
            <person name="Tritt A."/>
            <person name="Yoshinaga Y."/>
            <person name="Zwiers L.-H."/>
            <person name="Turgeon B."/>
            <person name="Goodwin S."/>
            <person name="Spatafora J."/>
            <person name="Crous P."/>
            <person name="Grigoriev I."/>
        </authorList>
    </citation>
    <scope>NUCLEOTIDE SEQUENCE</scope>
    <source>
        <strain evidence="1">HMLAC05119</strain>
    </source>
</reference>
<evidence type="ECO:0000313" key="2">
    <source>
        <dbReference type="Proteomes" id="UP000800096"/>
    </source>
</evidence>
<dbReference type="AlphaFoldDB" id="A0A6A5R3L7"/>
<organism evidence="1 2">
    <name type="scientific">Ampelomyces quisqualis</name>
    <name type="common">Powdery mildew agent</name>
    <dbReference type="NCBI Taxonomy" id="50730"/>
    <lineage>
        <taxon>Eukaryota</taxon>
        <taxon>Fungi</taxon>
        <taxon>Dikarya</taxon>
        <taxon>Ascomycota</taxon>
        <taxon>Pezizomycotina</taxon>
        <taxon>Dothideomycetes</taxon>
        <taxon>Pleosporomycetidae</taxon>
        <taxon>Pleosporales</taxon>
        <taxon>Pleosporineae</taxon>
        <taxon>Phaeosphaeriaceae</taxon>
        <taxon>Ampelomyces</taxon>
    </lineage>
</organism>
<keyword evidence="2" id="KW-1185">Reference proteome</keyword>
<protein>
    <submittedName>
        <fullName evidence="1">Uncharacterized protein</fullName>
    </submittedName>
</protein>
<name>A0A6A5R3L7_AMPQU</name>
<evidence type="ECO:0000313" key="1">
    <source>
        <dbReference type="EMBL" id="KAF1921999.1"/>
    </source>
</evidence>
<sequence>MELLGQWKEPGMGEGINVWHVAKHQRVVSQGQCRFCSNTGVFFQWETFLSTPTAQCLLFFLPKLATTLGQYQPPRRKLRSPTADFLVCMKHIPRHQTCLFRIKRHEEISLQRRVSTTLPIYPRPSRRFTVRMPCSCAMSLCHGSCMALHQRRKKASLSHPVLRATSLR</sequence>
<dbReference type="Proteomes" id="UP000800096">
    <property type="component" value="Unassembled WGS sequence"/>
</dbReference>
<dbReference type="EMBL" id="ML979132">
    <property type="protein sequence ID" value="KAF1921999.1"/>
    <property type="molecule type" value="Genomic_DNA"/>
</dbReference>